<evidence type="ECO:0000313" key="2">
    <source>
        <dbReference type="Proteomes" id="UP000814140"/>
    </source>
</evidence>
<accession>A0ACB8TJ40</accession>
<name>A0ACB8TJ40_9AGAM</name>
<reference evidence="1" key="2">
    <citation type="journal article" date="2022" name="New Phytol.">
        <title>Evolutionary transition to the ectomycorrhizal habit in the genomes of a hyperdiverse lineage of mushroom-forming fungi.</title>
        <authorList>
            <person name="Looney B."/>
            <person name="Miyauchi S."/>
            <person name="Morin E."/>
            <person name="Drula E."/>
            <person name="Courty P.E."/>
            <person name="Kohler A."/>
            <person name="Kuo A."/>
            <person name="LaButti K."/>
            <person name="Pangilinan J."/>
            <person name="Lipzen A."/>
            <person name="Riley R."/>
            <person name="Andreopoulos W."/>
            <person name="He G."/>
            <person name="Johnson J."/>
            <person name="Nolan M."/>
            <person name="Tritt A."/>
            <person name="Barry K.W."/>
            <person name="Grigoriev I.V."/>
            <person name="Nagy L.G."/>
            <person name="Hibbett D."/>
            <person name="Henrissat B."/>
            <person name="Matheny P.B."/>
            <person name="Labbe J."/>
            <person name="Martin F.M."/>
        </authorList>
    </citation>
    <scope>NUCLEOTIDE SEQUENCE</scope>
    <source>
        <strain evidence="1">HHB10654</strain>
    </source>
</reference>
<proteinExistence type="predicted"/>
<dbReference type="Proteomes" id="UP000814140">
    <property type="component" value="Unassembled WGS sequence"/>
</dbReference>
<protein>
    <submittedName>
        <fullName evidence="1">Uncharacterized protein</fullName>
    </submittedName>
</protein>
<dbReference type="EMBL" id="MU277188">
    <property type="protein sequence ID" value="KAI0068406.1"/>
    <property type="molecule type" value="Genomic_DNA"/>
</dbReference>
<evidence type="ECO:0000313" key="1">
    <source>
        <dbReference type="EMBL" id="KAI0068406.1"/>
    </source>
</evidence>
<comment type="caution">
    <text evidence="1">The sequence shown here is derived from an EMBL/GenBank/DDBJ whole genome shotgun (WGS) entry which is preliminary data.</text>
</comment>
<organism evidence="1 2">
    <name type="scientific">Artomyces pyxidatus</name>
    <dbReference type="NCBI Taxonomy" id="48021"/>
    <lineage>
        <taxon>Eukaryota</taxon>
        <taxon>Fungi</taxon>
        <taxon>Dikarya</taxon>
        <taxon>Basidiomycota</taxon>
        <taxon>Agaricomycotina</taxon>
        <taxon>Agaricomycetes</taxon>
        <taxon>Russulales</taxon>
        <taxon>Auriscalpiaceae</taxon>
        <taxon>Artomyces</taxon>
    </lineage>
</organism>
<sequence length="283" mass="31404">MDDSDPIVSVLPIHLSNSLAPNVHIHQFPLLNRPLQVPPSAALSGKRIRARLKPNTRRLEIHIPADTRAEVWNAEKSKELGAGRLEDDKEKNQDVGKVKLKEGEEPRLSEIRLRSEDIPHTGAYMLGIVRDGHLHLHPISETHQMRPTLTYLDVLSRKSRRARGAGSDSDSDDGPPPDPDEPAPAPVPKKEKKSAGDAREVQVAARKTDDKGGQNLQGGLSTIRREMLIAIRAEEDEAWQDFDYYDGETPQSGEAYEALFSQSVEDLQSNANVTTFLKSIRGL</sequence>
<keyword evidence="2" id="KW-1185">Reference proteome</keyword>
<reference evidence="1" key="1">
    <citation type="submission" date="2021-03" db="EMBL/GenBank/DDBJ databases">
        <authorList>
            <consortium name="DOE Joint Genome Institute"/>
            <person name="Ahrendt S."/>
            <person name="Looney B.P."/>
            <person name="Miyauchi S."/>
            <person name="Morin E."/>
            <person name="Drula E."/>
            <person name="Courty P.E."/>
            <person name="Chicoki N."/>
            <person name="Fauchery L."/>
            <person name="Kohler A."/>
            <person name="Kuo A."/>
            <person name="Labutti K."/>
            <person name="Pangilinan J."/>
            <person name="Lipzen A."/>
            <person name="Riley R."/>
            <person name="Andreopoulos W."/>
            <person name="He G."/>
            <person name="Johnson J."/>
            <person name="Barry K.W."/>
            <person name="Grigoriev I.V."/>
            <person name="Nagy L."/>
            <person name="Hibbett D."/>
            <person name="Henrissat B."/>
            <person name="Matheny P.B."/>
            <person name="Labbe J."/>
            <person name="Martin F."/>
        </authorList>
    </citation>
    <scope>NUCLEOTIDE SEQUENCE</scope>
    <source>
        <strain evidence="1">HHB10654</strain>
    </source>
</reference>
<gene>
    <name evidence="1" type="ORF">BV25DRAFT_1818816</name>
</gene>